<comment type="caution">
    <text evidence="10">The sequence shown here is derived from an EMBL/GenBank/DDBJ whole genome shotgun (WGS) entry which is preliminary data.</text>
</comment>
<evidence type="ECO:0000256" key="1">
    <source>
        <dbReference type="ARBA" id="ARBA00000822"/>
    </source>
</evidence>
<organism evidence="10 11">
    <name type="scientific">Rhodofomes roseus</name>
    <dbReference type="NCBI Taxonomy" id="34475"/>
    <lineage>
        <taxon>Eukaryota</taxon>
        <taxon>Fungi</taxon>
        <taxon>Dikarya</taxon>
        <taxon>Basidiomycota</taxon>
        <taxon>Agaricomycotina</taxon>
        <taxon>Agaricomycetes</taxon>
        <taxon>Polyporales</taxon>
        <taxon>Rhodofomes</taxon>
    </lineage>
</organism>
<evidence type="ECO:0000313" key="10">
    <source>
        <dbReference type="EMBL" id="KAH9833839.1"/>
    </source>
</evidence>
<dbReference type="InterPro" id="IPR001579">
    <property type="entry name" value="Glyco_hydro_18_chit_AS"/>
</dbReference>
<dbReference type="PROSITE" id="PS51910">
    <property type="entry name" value="GH18_2"/>
    <property type="match status" value="1"/>
</dbReference>
<evidence type="ECO:0000313" key="11">
    <source>
        <dbReference type="Proteomes" id="UP000814176"/>
    </source>
</evidence>
<keyword evidence="3" id="KW-0146">Chitin degradation</keyword>
<evidence type="ECO:0000256" key="5">
    <source>
        <dbReference type="ARBA" id="ARBA00023295"/>
    </source>
</evidence>
<dbReference type="EMBL" id="JADCUA010000017">
    <property type="protein sequence ID" value="KAH9833839.1"/>
    <property type="molecule type" value="Genomic_DNA"/>
</dbReference>
<keyword evidence="5 7" id="KW-0326">Glycosidase</keyword>
<comment type="similarity">
    <text evidence="8">Belongs to the glycosyl hydrolase 18 family.</text>
</comment>
<proteinExistence type="inferred from homology"/>
<dbReference type="PANTHER" id="PTHR11177:SF317">
    <property type="entry name" value="CHITINASE 12-RELATED"/>
    <property type="match status" value="1"/>
</dbReference>
<keyword evidence="2 7" id="KW-0378">Hydrolase</keyword>
<evidence type="ECO:0000256" key="2">
    <source>
        <dbReference type="ARBA" id="ARBA00022801"/>
    </source>
</evidence>
<feature type="domain" description="GH18" evidence="9">
    <location>
        <begin position="31"/>
        <end position="452"/>
    </location>
</feature>
<evidence type="ECO:0000256" key="3">
    <source>
        <dbReference type="ARBA" id="ARBA00023024"/>
    </source>
</evidence>
<dbReference type="InterPro" id="IPR050314">
    <property type="entry name" value="Glycosyl_Hydrlase_18"/>
</dbReference>
<name>A0ABQ8KA27_9APHY</name>
<dbReference type="PROSITE" id="PS01095">
    <property type="entry name" value="GH18_1"/>
    <property type="match status" value="1"/>
</dbReference>
<evidence type="ECO:0000256" key="4">
    <source>
        <dbReference type="ARBA" id="ARBA00023277"/>
    </source>
</evidence>
<dbReference type="SUPFAM" id="SSF51445">
    <property type="entry name" value="(Trans)glycosidases"/>
    <property type="match status" value="1"/>
</dbReference>
<protein>
    <submittedName>
        <fullName evidence="10">Glycoside hydrolase superfamily</fullName>
    </submittedName>
</protein>
<accession>A0ABQ8KA27</accession>
<evidence type="ECO:0000256" key="7">
    <source>
        <dbReference type="RuleBase" id="RU000489"/>
    </source>
</evidence>
<dbReference type="Gene3D" id="3.20.20.80">
    <property type="entry name" value="Glycosidases"/>
    <property type="match status" value="2"/>
</dbReference>
<evidence type="ECO:0000256" key="6">
    <source>
        <dbReference type="ARBA" id="ARBA00023326"/>
    </source>
</evidence>
<dbReference type="InterPro" id="IPR011583">
    <property type="entry name" value="Chitinase_II/V-like_cat"/>
</dbReference>
<dbReference type="SMART" id="SM00636">
    <property type="entry name" value="Glyco_18"/>
    <property type="match status" value="1"/>
</dbReference>
<dbReference type="GeneID" id="71997513"/>
<evidence type="ECO:0000256" key="8">
    <source>
        <dbReference type="RuleBase" id="RU004453"/>
    </source>
</evidence>
<reference evidence="10 11" key="1">
    <citation type="journal article" date="2021" name="Environ. Microbiol.">
        <title>Gene family expansions and transcriptome signatures uncover fungal adaptations to wood decay.</title>
        <authorList>
            <person name="Hage H."/>
            <person name="Miyauchi S."/>
            <person name="Viragh M."/>
            <person name="Drula E."/>
            <person name="Min B."/>
            <person name="Chaduli D."/>
            <person name="Navarro D."/>
            <person name="Favel A."/>
            <person name="Norest M."/>
            <person name="Lesage-Meessen L."/>
            <person name="Balint B."/>
            <person name="Merenyi Z."/>
            <person name="de Eugenio L."/>
            <person name="Morin E."/>
            <person name="Martinez A.T."/>
            <person name="Baldrian P."/>
            <person name="Stursova M."/>
            <person name="Martinez M.J."/>
            <person name="Novotny C."/>
            <person name="Magnuson J.K."/>
            <person name="Spatafora J.W."/>
            <person name="Maurice S."/>
            <person name="Pangilinan J."/>
            <person name="Andreopoulos W."/>
            <person name="LaButti K."/>
            <person name="Hundley H."/>
            <person name="Na H."/>
            <person name="Kuo A."/>
            <person name="Barry K."/>
            <person name="Lipzen A."/>
            <person name="Henrissat B."/>
            <person name="Riley R."/>
            <person name="Ahrendt S."/>
            <person name="Nagy L.G."/>
            <person name="Grigoriev I.V."/>
            <person name="Martin F."/>
            <person name="Rosso M.N."/>
        </authorList>
    </citation>
    <scope>NUCLEOTIDE SEQUENCE [LARGE SCALE GENOMIC DNA]</scope>
    <source>
        <strain evidence="10 11">CIRM-BRFM 1785</strain>
    </source>
</reference>
<gene>
    <name evidence="10" type="ORF">C8Q71DRAFT_177779</name>
</gene>
<keyword evidence="4" id="KW-0119">Carbohydrate metabolism</keyword>
<keyword evidence="11" id="KW-1185">Reference proteome</keyword>
<dbReference type="RefSeq" id="XP_047776555.1">
    <property type="nucleotide sequence ID" value="XM_047916781.1"/>
</dbReference>
<dbReference type="InterPro" id="IPR017853">
    <property type="entry name" value="GH"/>
</dbReference>
<dbReference type="PANTHER" id="PTHR11177">
    <property type="entry name" value="CHITINASE"/>
    <property type="match status" value="1"/>
</dbReference>
<dbReference type="GO" id="GO:0016787">
    <property type="term" value="F:hydrolase activity"/>
    <property type="evidence" value="ECO:0007669"/>
    <property type="project" value="UniProtKB-KW"/>
</dbReference>
<comment type="catalytic activity">
    <reaction evidence="1">
        <text>Random endo-hydrolysis of N-acetyl-beta-D-glucosaminide (1-&gt;4)-beta-linkages in chitin and chitodextrins.</text>
        <dbReference type="EC" id="3.2.1.14"/>
    </reaction>
</comment>
<dbReference type="Proteomes" id="UP000814176">
    <property type="component" value="Unassembled WGS sequence"/>
</dbReference>
<sequence>MSSPAVPSTFAWYWSTSSRKASSMQTRATTPVAAAYYPDWSSDSFPPSSLDYSKFDMLLFAFATPNSSNKIDWDDGSTDTLKSLVSAAHGSGHGTKVVLSIGGWSGSTHFSQVMKPANRKTFVQACVDAVNTYNLDGIDIDWEYPNQSGAGNPYSSADAANFLSFVTDLRSAIGADKIISAAVTDLPWVGSDGNPLTDVSAYAKQMTYVNIMNYDIFGASSTPGPNAPLGDLCGTSSQSQYNAKASVKQWTAANFPASQLMLGLPLYGYVNKSSKKSLSDGTLQHTNGSALEAYREDVLGLAGKSYVAGQNLTNLDEVDAGDAQLNALNGAHPRPAITQKPANLTALASGDLSSYYGQQIAFSDLISSGALKDSSGTFTAANGYTYELDNCSDTPFIYDTARKTVVTYDDPSSLTDKATFAKNSGLGGAFTWSLDQDYKYVLQDAIRSGLGL</sequence>
<dbReference type="InterPro" id="IPR001223">
    <property type="entry name" value="Glyco_hydro18_cat"/>
</dbReference>
<keyword evidence="6" id="KW-0624">Polysaccharide degradation</keyword>
<evidence type="ECO:0000259" key="9">
    <source>
        <dbReference type="PROSITE" id="PS51910"/>
    </source>
</evidence>
<dbReference type="Pfam" id="PF00704">
    <property type="entry name" value="Glyco_hydro_18"/>
    <property type="match status" value="1"/>
</dbReference>